<reference evidence="2" key="1">
    <citation type="submission" date="2014-09" db="EMBL/GenBank/DDBJ databases">
        <authorList>
            <person name="Magalhaes I.L.F."/>
            <person name="Oliveira U."/>
            <person name="Santos F.R."/>
            <person name="Vidigal T.H.D.A."/>
            <person name="Brescovit A.D."/>
            <person name="Santos A.J."/>
        </authorList>
    </citation>
    <scope>NUCLEOTIDE SEQUENCE</scope>
    <source>
        <tissue evidence="2">Shoot tissue taken approximately 20 cm above the soil surface</tissue>
    </source>
</reference>
<name>A0A0A9KJK5_ARUDO</name>
<accession>A0A0A9KJK5</accession>
<evidence type="ECO:0000313" key="2">
    <source>
        <dbReference type="EMBL" id="JAD18472.1"/>
    </source>
</evidence>
<feature type="compositionally biased region" description="Basic and acidic residues" evidence="1">
    <location>
        <begin position="8"/>
        <end position="28"/>
    </location>
</feature>
<evidence type="ECO:0000256" key="1">
    <source>
        <dbReference type="SAM" id="MobiDB-lite"/>
    </source>
</evidence>
<reference evidence="2" key="2">
    <citation type="journal article" date="2015" name="Data Brief">
        <title>Shoot transcriptome of the giant reed, Arundo donax.</title>
        <authorList>
            <person name="Barrero R.A."/>
            <person name="Guerrero F.D."/>
            <person name="Moolhuijzen P."/>
            <person name="Goolsby J.A."/>
            <person name="Tidwell J."/>
            <person name="Bellgard S.E."/>
            <person name="Bellgard M.I."/>
        </authorList>
    </citation>
    <scope>NUCLEOTIDE SEQUENCE</scope>
    <source>
        <tissue evidence="2">Shoot tissue taken approximately 20 cm above the soil surface</tissue>
    </source>
</reference>
<organism evidence="2">
    <name type="scientific">Arundo donax</name>
    <name type="common">Giant reed</name>
    <name type="synonym">Donax arundinaceus</name>
    <dbReference type="NCBI Taxonomy" id="35708"/>
    <lineage>
        <taxon>Eukaryota</taxon>
        <taxon>Viridiplantae</taxon>
        <taxon>Streptophyta</taxon>
        <taxon>Embryophyta</taxon>
        <taxon>Tracheophyta</taxon>
        <taxon>Spermatophyta</taxon>
        <taxon>Magnoliopsida</taxon>
        <taxon>Liliopsida</taxon>
        <taxon>Poales</taxon>
        <taxon>Poaceae</taxon>
        <taxon>PACMAD clade</taxon>
        <taxon>Arundinoideae</taxon>
        <taxon>Arundineae</taxon>
        <taxon>Arundo</taxon>
    </lineage>
</organism>
<protein>
    <submittedName>
        <fullName evidence="2">Uncharacterized protein</fullName>
    </submittedName>
</protein>
<dbReference type="EMBL" id="GBRH01279423">
    <property type="protein sequence ID" value="JAD18472.1"/>
    <property type="molecule type" value="Transcribed_RNA"/>
</dbReference>
<dbReference type="AlphaFoldDB" id="A0A0A9KJK5"/>
<feature type="region of interest" description="Disordered" evidence="1">
    <location>
        <begin position="1"/>
        <end position="28"/>
    </location>
</feature>
<sequence length="28" mass="3389">MQGTQGYHSEEHRKYLKKEQEQHETKTG</sequence>
<proteinExistence type="predicted"/>